<evidence type="ECO:0000256" key="4">
    <source>
        <dbReference type="SAM" id="Phobius"/>
    </source>
</evidence>
<dbReference type="RefSeq" id="WP_103431014.1">
    <property type="nucleotide sequence ID" value="NZ_PPXF01000040.1"/>
</dbReference>
<dbReference type="CDD" id="cd01127">
    <property type="entry name" value="TrwB_TraG_TraD_VirD4"/>
    <property type="match status" value="1"/>
</dbReference>
<feature type="binding site" evidence="3">
    <location>
        <begin position="393"/>
        <end position="400"/>
    </location>
    <ligand>
        <name>ATP</name>
        <dbReference type="ChEBI" id="CHEBI:30616"/>
    </ligand>
</feature>
<feature type="transmembrane region" description="Helical" evidence="4">
    <location>
        <begin position="26"/>
        <end position="45"/>
    </location>
</feature>
<dbReference type="CDD" id="cd01120">
    <property type="entry name" value="RecA-like_superfamily"/>
    <property type="match status" value="1"/>
</dbReference>
<dbReference type="PROSITE" id="PS50901">
    <property type="entry name" value="FTSK"/>
    <property type="match status" value="1"/>
</dbReference>
<dbReference type="Gene3D" id="3.40.50.300">
    <property type="entry name" value="P-loop containing nucleotide triphosphate hydrolases"/>
    <property type="match status" value="2"/>
</dbReference>
<dbReference type="PANTHER" id="PTHR22683">
    <property type="entry name" value="SPORULATION PROTEIN RELATED"/>
    <property type="match status" value="1"/>
</dbReference>
<proteinExistence type="predicted"/>
<comment type="caution">
    <text evidence="6">The sequence shown here is derived from an EMBL/GenBank/DDBJ whole genome shotgun (WGS) entry which is preliminary data.</text>
</comment>
<organism evidence="6 7">
    <name type="scientific">Cryobacterium zongtaii</name>
    <dbReference type="NCBI Taxonomy" id="1259217"/>
    <lineage>
        <taxon>Bacteria</taxon>
        <taxon>Bacillati</taxon>
        <taxon>Actinomycetota</taxon>
        <taxon>Actinomycetes</taxon>
        <taxon>Micrococcales</taxon>
        <taxon>Microbacteriaceae</taxon>
        <taxon>Cryobacterium</taxon>
    </lineage>
</organism>
<dbReference type="InterPro" id="IPR050206">
    <property type="entry name" value="FtsK/SpoIIIE/SftA"/>
</dbReference>
<dbReference type="Pfam" id="PF01580">
    <property type="entry name" value="FtsK_SpoIIIE"/>
    <property type="match status" value="1"/>
</dbReference>
<dbReference type="GO" id="GO:0005524">
    <property type="term" value="F:ATP binding"/>
    <property type="evidence" value="ECO:0007669"/>
    <property type="project" value="UniProtKB-UniRule"/>
</dbReference>
<dbReference type="GO" id="GO:0003677">
    <property type="term" value="F:DNA binding"/>
    <property type="evidence" value="ECO:0007669"/>
    <property type="project" value="InterPro"/>
</dbReference>
<feature type="domain" description="FtsK" evidence="5">
    <location>
        <begin position="375"/>
        <end position="560"/>
    </location>
</feature>
<dbReference type="InterPro" id="IPR003593">
    <property type="entry name" value="AAA+_ATPase"/>
</dbReference>
<feature type="transmembrane region" description="Helical" evidence="4">
    <location>
        <begin position="51"/>
        <end position="69"/>
    </location>
</feature>
<evidence type="ECO:0000313" key="6">
    <source>
        <dbReference type="EMBL" id="POH65360.1"/>
    </source>
</evidence>
<keyword evidence="2 3" id="KW-0067">ATP-binding</keyword>
<dbReference type="InterPro" id="IPR027417">
    <property type="entry name" value="P-loop_NTPase"/>
</dbReference>
<keyword evidence="4" id="KW-1133">Transmembrane helix</keyword>
<evidence type="ECO:0000259" key="5">
    <source>
        <dbReference type="PROSITE" id="PS50901"/>
    </source>
</evidence>
<dbReference type="AlphaFoldDB" id="A0A2S3ZFE2"/>
<accession>A0A2S3ZFE2</accession>
<evidence type="ECO:0000256" key="3">
    <source>
        <dbReference type="PROSITE-ProRule" id="PRU00289"/>
    </source>
</evidence>
<evidence type="ECO:0000256" key="1">
    <source>
        <dbReference type="ARBA" id="ARBA00022741"/>
    </source>
</evidence>
<keyword evidence="4" id="KW-0812">Transmembrane</keyword>
<evidence type="ECO:0000313" key="7">
    <source>
        <dbReference type="Proteomes" id="UP000237104"/>
    </source>
</evidence>
<evidence type="ECO:0000256" key="2">
    <source>
        <dbReference type="ARBA" id="ARBA00022840"/>
    </source>
</evidence>
<gene>
    <name evidence="6" type="ORF">C3B59_08975</name>
</gene>
<dbReference type="Proteomes" id="UP000237104">
    <property type="component" value="Unassembled WGS sequence"/>
</dbReference>
<dbReference type="InterPro" id="IPR002543">
    <property type="entry name" value="FtsK_dom"/>
</dbReference>
<protein>
    <recommendedName>
        <fullName evidence="5">FtsK domain-containing protein</fullName>
    </recommendedName>
</protein>
<reference evidence="6 7" key="1">
    <citation type="submission" date="2018-01" db="EMBL/GenBank/DDBJ databases">
        <title>Cryobacterium sp. nov., from glaciers in China.</title>
        <authorList>
            <person name="Liu Q."/>
            <person name="Xin Y.-H."/>
        </authorList>
    </citation>
    <scope>NUCLEOTIDE SEQUENCE [LARGE SCALE GENOMIC DNA]</scope>
    <source>
        <strain evidence="6 7">TMB1-8</strain>
    </source>
</reference>
<keyword evidence="1 3" id="KW-0547">Nucleotide-binding</keyword>
<sequence length="986" mass="102081">MTVAPEPPTIDPIRLPTPPVPPGRPGFPLIACAAPLIAAGLIWAITGSALVLVFAVLSPIIAVAGLVDGRRTGSRQRRRDAAGYEARMAEAEDTVDQSLSRLRREAWRAAPAAHRMLSDAHDPTRWADPATAALVLGAGPVPSGLRLEGGDSTEQREVRARATVLTGAPIMVDPAGGIGLVGPGLLVRSLARSLVVQLVGQLSPRALGIRIPAGDDWAWAAGLPHRSAVSPARWLTITGGTPVGQARPGLSSPSGGSDSDFRIALAENGAALPPGCATIVRVDGASDAELVRLGGSPAALHFVPHLVAEQQTAGFGAMLRRAAEAAGLAGARDALPETVAFAPLCSQWATDPDGGADHPLDSPAGLACVIGVGERGPLSVDLVADGPHALVGGTTGSGKSELLVTWVAALAARYPPSQVTFLLVDFKGGAAFDSVRELPHCVGLITDLDDREALRALASLAAELRHRERVLRDAGGRDITDPQSAGRLPRLIIVIDEFATMLDAFPTLHAQFVDIAARGRSLGVHLVLCTQRPAGVVRDALLANCSLRLSLRVNNAADSLAVIGSDAAARIDTGRPGRCVVRRGSATAQTCQVATTTHTDIQAVLNGVPASADPPRRPWLDPLPRLVTSAQVAAIAAEGPPPPFVLGLTDEPELQRYTVAGYDPPADGHLLVVGGAGTGKSTLLAAIAAQAPHRVDLIPADVEATWDALVRARAVLDGQAGPAPAGGRRHDAGPESRLLLFDDIDAVLARWGEEHRAAAVDLLTGLLRDGGQGGLHLVVTGQRLTGALQALPALCQSRLVLRLPSVYEHQAVGEPAANYDETVPPGGGRWRGARIQLMQAEPAGHGYEPAVVPSALDDTSASTRVLLVVAGSAARTAAAIRAAASPAFPHIVLLGGHPSVGARDDRLVVSDVAAGTVLVGDADTWQAHWSLLTGLRGVAPLVFDGTSLADFRLLTRRRDLPPPLAPAGSRGWLLHPDGTVHRVTVP</sequence>
<dbReference type="SUPFAM" id="SSF52540">
    <property type="entry name" value="P-loop containing nucleoside triphosphate hydrolases"/>
    <property type="match status" value="2"/>
</dbReference>
<dbReference type="OrthoDB" id="9807790at2"/>
<dbReference type="EMBL" id="PPXF01000040">
    <property type="protein sequence ID" value="POH65360.1"/>
    <property type="molecule type" value="Genomic_DNA"/>
</dbReference>
<dbReference type="PANTHER" id="PTHR22683:SF1">
    <property type="entry name" value="TYPE VII SECRETION SYSTEM PROTEIN ESSC"/>
    <property type="match status" value="1"/>
</dbReference>
<dbReference type="SMART" id="SM00382">
    <property type="entry name" value="AAA"/>
    <property type="match status" value="2"/>
</dbReference>
<keyword evidence="4" id="KW-0472">Membrane</keyword>
<name>A0A2S3ZFE2_9MICO</name>